<dbReference type="InterPro" id="IPR025289">
    <property type="entry name" value="DUF4081"/>
</dbReference>
<dbReference type="SUPFAM" id="SSF55729">
    <property type="entry name" value="Acyl-CoA N-acyltransferases (Nat)"/>
    <property type="match status" value="1"/>
</dbReference>
<dbReference type="Pfam" id="PF13312">
    <property type="entry name" value="DUF4081"/>
    <property type="match status" value="1"/>
</dbReference>
<dbReference type="Gene3D" id="3.40.630.30">
    <property type="match status" value="1"/>
</dbReference>
<dbReference type="InterPro" id="IPR000182">
    <property type="entry name" value="GNAT_dom"/>
</dbReference>
<sequence>MTALRPPLMPTGGGVGRVRVLGREDLPAVLRLLGQRPIENVFVGSRIRAAGVAAASLGCPIWGYERDGELRSMCHAGANLVPVNADSDAVAAWVEFAGPERTCFSIIGPSEVALDLWRRLSHRWGSTWSKVREVRPRQPVMAIFDQPLVTPDPGVRRMGLEHWDSYYEAAVKMYTEEVGVSPVQGNPAGYRFYVRQLISSGRAFGLIQNGRVVFKADVGSVAGSVCQVQGVWLDPALRGRGLAAPAMAKVVQLARTIAPTVSLYVNDYNKPARATYARVGFTDVGEFATIHY</sequence>
<dbReference type="eggNOG" id="COG3393">
    <property type="taxonomic scope" value="Bacteria"/>
</dbReference>
<protein>
    <recommendedName>
        <fullName evidence="1">N-acetyltransferase domain-containing protein</fullName>
    </recommendedName>
</protein>
<dbReference type="RefSeq" id="WP_013862455.1">
    <property type="nucleotide sequence ID" value="NC_015635.1"/>
</dbReference>
<keyword evidence="3" id="KW-1185">Reference proteome</keyword>
<evidence type="ECO:0000259" key="1">
    <source>
        <dbReference type="PROSITE" id="PS51186"/>
    </source>
</evidence>
<dbReference type="Proteomes" id="UP000007947">
    <property type="component" value="Chromosome"/>
</dbReference>
<dbReference type="GO" id="GO:0016747">
    <property type="term" value="F:acyltransferase activity, transferring groups other than amino-acyl groups"/>
    <property type="evidence" value="ECO:0007669"/>
    <property type="project" value="InterPro"/>
</dbReference>
<dbReference type="PIRSF" id="PIRSF021603">
    <property type="entry name" value="UCP21603_acetyltransf"/>
    <property type="match status" value="1"/>
</dbReference>
<feature type="domain" description="N-acetyltransferase" evidence="1">
    <location>
        <begin position="153"/>
        <end position="292"/>
    </location>
</feature>
<proteinExistence type="predicted"/>
<dbReference type="EMBL" id="AP012204">
    <property type="protein sequence ID" value="BAK34572.1"/>
    <property type="molecule type" value="Genomic_DNA"/>
</dbReference>
<evidence type="ECO:0000313" key="2">
    <source>
        <dbReference type="EMBL" id="BAK34572.1"/>
    </source>
</evidence>
<dbReference type="STRING" id="1032480.MLP_15580"/>
<dbReference type="InterPro" id="IPR016794">
    <property type="entry name" value="UCP21603_acetyltransf"/>
</dbReference>
<dbReference type="PROSITE" id="PS51186">
    <property type="entry name" value="GNAT"/>
    <property type="match status" value="1"/>
</dbReference>
<gene>
    <name evidence="2" type="ordered locus">MLP_15580</name>
</gene>
<reference evidence="2 3" key="1">
    <citation type="submission" date="2011-05" db="EMBL/GenBank/DDBJ databases">
        <title>Whole genome sequence of Microlunatus phosphovorus NM-1.</title>
        <authorList>
            <person name="Hosoyama A."/>
            <person name="Sasaki K."/>
            <person name="Harada T."/>
            <person name="Igarashi R."/>
            <person name="Kawakoshi A."/>
            <person name="Sasagawa M."/>
            <person name="Fukada J."/>
            <person name="Nakamura S."/>
            <person name="Katano Y."/>
            <person name="Hanada S."/>
            <person name="Kamagata Y."/>
            <person name="Nakamura N."/>
            <person name="Yamazaki S."/>
            <person name="Fujita N."/>
        </authorList>
    </citation>
    <scope>NUCLEOTIDE SEQUENCE [LARGE SCALE GENOMIC DNA]</scope>
    <source>
        <strain evidence="3">ATCC 700054 / DSM 10555 / JCM 9379 / NBRC 101784 / NCIMB 13414 / VKM Ac-1990 / NM-1</strain>
    </source>
</reference>
<organism evidence="2 3">
    <name type="scientific">Microlunatus phosphovorus (strain ATCC 700054 / DSM 10555 / JCM 9379 / NBRC 101784 / NCIMB 13414 / VKM Ac-1990 / NM-1)</name>
    <dbReference type="NCBI Taxonomy" id="1032480"/>
    <lineage>
        <taxon>Bacteria</taxon>
        <taxon>Bacillati</taxon>
        <taxon>Actinomycetota</taxon>
        <taxon>Actinomycetes</taxon>
        <taxon>Propionibacteriales</taxon>
        <taxon>Propionibacteriaceae</taxon>
        <taxon>Microlunatus</taxon>
    </lineage>
</organism>
<evidence type="ECO:0000313" key="3">
    <source>
        <dbReference type="Proteomes" id="UP000007947"/>
    </source>
</evidence>
<name>F5XR82_MICPN</name>
<dbReference type="Pfam" id="PF00583">
    <property type="entry name" value="Acetyltransf_1"/>
    <property type="match status" value="1"/>
</dbReference>
<accession>F5XR82</accession>
<dbReference type="HOGENOM" id="CLU_086566_0_0_11"/>
<dbReference type="KEGG" id="mph:MLP_15580"/>
<dbReference type="AlphaFoldDB" id="F5XR82"/>
<dbReference type="InterPro" id="IPR016181">
    <property type="entry name" value="Acyl_CoA_acyltransferase"/>
</dbReference>